<dbReference type="GO" id="GO:0009838">
    <property type="term" value="P:abscission"/>
    <property type="evidence" value="ECO:0007669"/>
    <property type="project" value="TreeGrafter"/>
</dbReference>
<dbReference type="InterPro" id="IPR044553">
    <property type="entry name" value="Bbox1_ANCHR"/>
</dbReference>
<dbReference type="HOGENOM" id="CLU_043234_2_0_1"/>
<dbReference type="GO" id="GO:0044878">
    <property type="term" value="P:mitotic cytokinesis checkpoint signaling"/>
    <property type="evidence" value="ECO:0007669"/>
    <property type="project" value="TreeGrafter"/>
</dbReference>
<dbReference type="Proteomes" id="UP000030746">
    <property type="component" value="Unassembled WGS sequence"/>
</dbReference>
<dbReference type="AlphaFoldDB" id="V4BAF1"/>
<dbReference type="SMART" id="SM00064">
    <property type="entry name" value="FYVE"/>
    <property type="match status" value="1"/>
</dbReference>
<feature type="compositionally biased region" description="Basic and acidic residues" evidence="5">
    <location>
        <begin position="218"/>
        <end position="235"/>
    </location>
</feature>
<protein>
    <recommendedName>
        <fullName evidence="6">FYVE-type domain-containing protein</fullName>
    </recommendedName>
</protein>
<dbReference type="KEGG" id="lgi:LOTGIDRAFT_156883"/>
<evidence type="ECO:0000256" key="3">
    <source>
        <dbReference type="ARBA" id="ARBA00022833"/>
    </source>
</evidence>
<proteinExistence type="predicted"/>
<dbReference type="InterPro" id="IPR017455">
    <property type="entry name" value="Znf_FYVE-rel"/>
</dbReference>
<keyword evidence="1" id="KW-0479">Metal-binding</keyword>
<dbReference type="GeneID" id="20237132"/>
<dbReference type="EMBL" id="KB200129">
    <property type="protein sequence ID" value="ESP02927.1"/>
    <property type="molecule type" value="Genomic_DNA"/>
</dbReference>
<dbReference type="STRING" id="225164.V4BAF1"/>
<dbReference type="InterPro" id="IPR011011">
    <property type="entry name" value="Znf_FYVE_PHD"/>
</dbReference>
<feature type="compositionally biased region" description="Low complexity" evidence="5">
    <location>
        <begin position="156"/>
        <end position="169"/>
    </location>
</feature>
<dbReference type="GO" id="GO:0008270">
    <property type="term" value="F:zinc ion binding"/>
    <property type="evidence" value="ECO:0007669"/>
    <property type="project" value="UniProtKB-KW"/>
</dbReference>
<dbReference type="OrthoDB" id="5407799at2759"/>
<evidence type="ECO:0000259" key="6">
    <source>
        <dbReference type="PROSITE" id="PS50178"/>
    </source>
</evidence>
<gene>
    <name evidence="7" type="ORF">LOTGIDRAFT_156883</name>
</gene>
<dbReference type="GO" id="GO:0005813">
    <property type="term" value="C:centrosome"/>
    <property type="evidence" value="ECO:0007669"/>
    <property type="project" value="TreeGrafter"/>
</dbReference>
<dbReference type="PANTHER" id="PTHR46603">
    <property type="entry name" value="ABSCISSION/NOCUT CHECKPOINT REGULATOR"/>
    <property type="match status" value="1"/>
</dbReference>
<keyword evidence="2 4" id="KW-0863">Zinc-finger</keyword>
<feature type="region of interest" description="Disordered" evidence="5">
    <location>
        <begin position="147"/>
        <end position="178"/>
    </location>
</feature>
<dbReference type="Pfam" id="PF01363">
    <property type="entry name" value="FYVE"/>
    <property type="match status" value="1"/>
</dbReference>
<dbReference type="GO" id="GO:0032266">
    <property type="term" value="F:phosphatidylinositol-3-phosphate binding"/>
    <property type="evidence" value="ECO:0007669"/>
    <property type="project" value="TreeGrafter"/>
</dbReference>
<reference evidence="7 8" key="1">
    <citation type="journal article" date="2013" name="Nature">
        <title>Insights into bilaterian evolution from three spiralian genomes.</title>
        <authorList>
            <person name="Simakov O."/>
            <person name="Marletaz F."/>
            <person name="Cho S.J."/>
            <person name="Edsinger-Gonzales E."/>
            <person name="Havlak P."/>
            <person name="Hellsten U."/>
            <person name="Kuo D.H."/>
            <person name="Larsson T."/>
            <person name="Lv J."/>
            <person name="Arendt D."/>
            <person name="Savage R."/>
            <person name="Osoegawa K."/>
            <person name="de Jong P."/>
            <person name="Grimwood J."/>
            <person name="Chapman J.A."/>
            <person name="Shapiro H."/>
            <person name="Aerts A."/>
            <person name="Otillar R.P."/>
            <person name="Terry A.Y."/>
            <person name="Boore J.L."/>
            <person name="Grigoriev I.V."/>
            <person name="Lindberg D.R."/>
            <person name="Seaver E.C."/>
            <person name="Weisblat D.A."/>
            <person name="Putnam N.H."/>
            <person name="Rokhsar D.S."/>
        </authorList>
    </citation>
    <scope>NUCLEOTIDE SEQUENCE [LARGE SCALE GENOMIC DNA]</scope>
</reference>
<feature type="compositionally biased region" description="Basic and acidic residues" evidence="5">
    <location>
        <begin position="78"/>
        <end position="91"/>
    </location>
</feature>
<dbReference type="SUPFAM" id="SSF57845">
    <property type="entry name" value="B-box zinc-binding domain"/>
    <property type="match status" value="1"/>
</dbReference>
<feature type="region of interest" description="Disordered" evidence="5">
    <location>
        <begin position="218"/>
        <end position="243"/>
    </location>
</feature>
<organism evidence="7 8">
    <name type="scientific">Lottia gigantea</name>
    <name type="common">Giant owl limpet</name>
    <dbReference type="NCBI Taxonomy" id="225164"/>
    <lineage>
        <taxon>Eukaryota</taxon>
        <taxon>Metazoa</taxon>
        <taxon>Spiralia</taxon>
        <taxon>Lophotrochozoa</taxon>
        <taxon>Mollusca</taxon>
        <taxon>Gastropoda</taxon>
        <taxon>Patellogastropoda</taxon>
        <taxon>Lottioidea</taxon>
        <taxon>Lottiidae</taxon>
        <taxon>Lottia</taxon>
    </lineage>
</organism>
<keyword evidence="3" id="KW-0862">Zinc</keyword>
<dbReference type="SUPFAM" id="SSF57903">
    <property type="entry name" value="FYVE/PHD zinc finger"/>
    <property type="match status" value="1"/>
</dbReference>
<dbReference type="CTD" id="20237132"/>
<feature type="domain" description="FYVE-type" evidence="6">
    <location>
        <begin position="1"/>
        <end position="56"/>
    </location>
</feature>
<keyword evidence="8" id="KW-1185">Reference proteome</keyword>
<dbReference type="PROSITE" id="PS50178">
    <property type="entry name" value="ZF_FYVE"/>
    <property type="match status" value="1"/>
</dbReference>
<dbReference type="InterPro" id="IPR000306">
    <property type="entry name" value="Znf_FYVE"/>
</dbReference>
<dbReference type="PANTHER" id="PTHR46603:SF1">
    <property type="entry name" value="ABSCISSION_NOCUT CHECKPOINT REGULATOR"/>
    <property type="match status" value="1"/>
</dbReference>
<dbReference type="GO" id="GO:0032154">
    <property type="term" value="C:cleavage furrow"/>
    <property type="evidence" value="ECO:0007669"/>
    <property type="project" value="TreeGrafter"/>
</dbReference>
<evidence type="ECO:0000256" key="5">
    <source>
        <dbReference type="SAM" id="MobiDB-lite"/>
    </source>
</evidence>
<dbReference type="OMA" id="CYRECHD"/>
<evidence type="ECO:0000256" key="4">
    <source>
        <dbReference type="PROSITE-ProRule" id="PRU00091"/>
    </source>
</evidence>
<dbReference type="Gene3D" id="3.30.40.10">
    <property type="entry name" value="Zinc/RING finger domain, C3HC4 (zinc finger)"/>
    <property type="match status" value="1"/>
</dbReference>
<evidence type="ECO:0000256" key="2">
    <source>
        <dbReference type="ARBA" id="ARBA00022771"/>
    </source>
</evidence>
<evidence type="ECO:0000313" key="7">
    <source>
        <dbReference type="EMBL" id="ESP02927.1"/>
    </source>
</evidence>
<feature type="region of interest" description="Disordered" evidence="5">
    <location>
        <begin position="66"/>
        <end position="107"/>
    </location>
</feature>
<dbReference type="InterPro" id="IPR013083">
    <property type="entry name" value="Znf_RING/FYVE/PHD"/>
</dbReference>
<dbReference type="CDD" id="cd19817">
    <property type="entry name" value="Bbox1_ANCHR-like"/>
    <property type="match status" value="1"/>
</dbReference>
<dbReference type="RefSeq" id="XP_009046397.1">
    <property type="nucleotide sequence ID" value="XM_009048149.1"/>
</dbReference>
<sequence length="342" mass="39226">MACYGCGVGFGVFKKEHGCKNCGFAFCSKCLTKATAIPKLNNSKHHVCNKCYDILTGKVKVEERKQYSPPKAYQKRMAALEEREKNPESSKHSSRTNPNVDKAKYVGLSKADREIAERLDKLKEKTQPEVKTTDKDIAARLSRLKDLQNNLDKRSSTSSKSYNKNINSNGGACNESNDMNVDEMHRLITAASKELEIDAEKAIEDMKKDKEIMEKLNEIKNRKKSESHDDNRPSDSDSDNEDEMVKRLVKGYLEESKLDECVGDVYFKESKKEKKTTNIEDDDYDDADELPYCCMCTEDATLRCMDCDMDLYCHRCFRESHDKMDIKDHRTKKYTAPKGYKD</sequence>
<evidence type="ECO:0000313" key="8">
    <source>
        <dbReference type="Proteomes" id="UP000030746"/>
    </source>
</evidence>
<accession>V4BAF1</accession>
<name>V4BAF1_LOTGI</name>
<dbReference type="GO" id="GO:0030496">
    <property type="term" value="C:midbody"/>
    <property type="evidence" value="ECO:0007669"/>
    <property type="project" value="TreeGrafter"/>
</dbReference>
<evidence type="ECO:0000256" key="1">
    <source>
        <dbReference type="ARBA" id="ARBA00022723"/>
    </source>
</evidence>
<dbReference type="Pfam" id="PF22586">
    <property type="entry name" value="ANCHR-like_BBOX"/>
    <property type="match status" value="1"/>
</dbReference>